<keyword evidence="2" id="KW-1185">Reference proteome</keyword>
<evidence type="ECO:0008006" key="3">
    <source>
        <dbReference type="Google" id="ProtNLM"/>
    </source>
</evidence>
<accession>A0ABQ8SGN7</accession>
<comment type="caution">
    <text evidence="1">The sequence shown here is derived from an EMBL/GenBank/DDBJ whole genome shotgun (WGS) entry which is preliminary data.</text>
</comment>
<dbReference type="Proteomes" id="UP001148838">
    <property type="component" value="Unassembled WGS sequence"/>
</dbReference>
<proteinExistence type="predicted"/>
<evidence type="ECO:0000313" key="2">
    <source>
        <dbReference type="Proteomes" id="UP001148838"/>
    </source>
</evidence>
<reference evidence="1 2" key="1">
    <citation type="journal article" date="2022" name="Allergy">
        <title>Genome assembly and annotation of Periplaneta americana reveal a comprehensive cockroach allergen profile.</title>
        <authorList>
            <person name="Wang L."/>
            <person name="Xiong Q."/>
            <person name="Saelim N."/>
            <person name="Wang L."/>
            <person name="Nong W."/>
            <person name="Wan A.T."/>
            <person name="Shi M."/>
            <person name="Liu X."/>
            <person name="Cao Q."/>
            <person name="Hui J.H.L."/>
            <person name="Sookrung N."/>
            <person name="Leung T.F."/>
            <person name="Tungtrongchitr A."/>
            <person name="Tsui S.K.W."/>
        </authorList>
    </citation>
    <scope>NUCLEOTIDE SEQUENCE [LARGE SCALE GENOMIC DNA]</scope>
    <source>
        <strain evidence="1">PWHHKU_190912</strain>
    </source>
</reference>
<gene>
    <name evidence="1" type="ORF">ANN_15248</name>
</gene>
<organism evidence="1 2">
    <name type="scientific">Periplaneta americana</name>
    <name type="common">American cockroach</name>
    <name type="synonym">Blatta americana</name>
    <dbReference type="NCBI Taxonomy" id="6978"/>
    <lineage>
        <taxon>Eukaryota</taxon>
        <taxon>Metazoa</taxon>
        <taxon>Ecdysozoa</taxon>
        <taxon>Arthropoda</taxon>
        <taxon>Hexapoda</taxon>
        <taxon>Insecta</taxon>
        <taxon>Pterygota</taxon>
        <taxon>Neoptera</taxon>
        <taxon>Polyneoptera</taxon>
        <taxon>Dictyoptera</taxon>
        <taxon>Blattodea</taxon>
        <taxon>Blattoidea</taxon>
        <taxon>Blattidae</taxon>
        <taxon>Blattinae</taxon>
        <taxon>Periplaneta</taxon>
    </lineage>
</organism>
<evidence type="ECO:0000313" key="1">
    <source>
        <dbReference type="EMBL" id="KAJ4432991.1"/>
    </source>
</evidence>
<dbReference type="EMBL" id="JAJSOF020000027">
    <property type="protein sequence ID" value="KAJ4432991.1"/>
    <property type="molecule type" value="Genomic_DNA"/>
</dbReference>
<sequence length="82" mass="9528">MRRVCARWVPKTAVFVLVCLQLKMLQEDAKFLSKIITAGETWLHNFDPESKQQSSVWKSHLSQLPKGKSGFFCWESYGHPIF</sequence>
<name>A0ABQ8SGN7_PERAM</name>
<protein>
    <recommendedName>
        <fullName evidence="3">Secreted protein</fullName>
    </recommendedName>
</protein>